<evidence type="ECO:0000313" key="3">
    <source>
        <dbReference type="EMBL" id="QLF71601.1"/>
    </source>
</evidence>
<dbReference type="Pfam" id="PF07811">
    <property type="entry name" value="TadE"/>
    <property type="match status" value="1"/>
</dbReference>
<geneLocation type="plasmid" evidence="3 4">
    <name>pPRADMK78_01</name>
</geneLocation>
<feature type="transmembrane region" description="Helical" evidence="1">
    <location>
        <begin position="21"/>
        <end position="41"/>
    </location>
</feature>
<gene>
    <name evidence="3" type="ORF">FE840_018270</name>
</gene>
<reference evidence="3 4" key="1">
    <citation type="submission" date="2020-06" db="EMBL/GenBank/DDBJ databases">
        <title>Genome sequence of Rhizobium sp strain ADMK78.</title>
        <authorList>
            <person name="Rahi P."/>
        </authorList>
    </citation>
    <scope>NUCLEOTIDE SEQUENCE [LARGE SCALE GENOMIC DNA]</scope>
    <source>
        <strain evidence="3 4">ADMK78</strain>
        <plasmid evidence="3 4">pPRADMK78_01</plasmid>
    </source>
</reference>
<sequence length="178" mass="18960">MAKGSKFRSRWCRLATDRGGSTAVEFALVAPLFLSLLFSAIEMGWVMTQSMVLESAVNRTARSMQVNAGTVSAKDFKASVCEHASILKNCEENLIFELSPVGQKSDIPSDQTPCIDRANAATPVTKFNPGSGNEIVFGRACFVVDPLTPGLGVALSLPLDASGGLRLTARFAFVTEAI</sequence>
<accession>A0ABX6QSL8</accession>
<keyword evidence="4" id="KW-1185">Reference proteome</keyword>
<dbReference type="InterPro" id="IPR012495">
    <property type="entry name" value="TadE-like_dom"/>
</dbReference>
<evidence type="ECO:0000259" key="2">
    <source>
        <dbReference type="Pfam" id="PF07811"/>
    </source>
</evidence>
<dbReference type="EMBL" id="CP058351">
    <property type="protein sequence ID" value="QLF71601.1"/>
    <property type="molecule type" value="Genomic_DNA"/>
</dbReference>
<dbReference type="RefSeq" id="WP_138287415.1">
    <property type="nucleotide sequence ID" value="NZ_CP058351.1"/>
</dbReference>
<keyword evidence="3" id="KW-0614">Plasmid</keyword>
<name>A0ABX6QSL8_9HYPH</name>
<protein>
    <submittedName>
        <fullName evidence="3">Pilus assembly protein</fullName>
    </submittedName>
</protein>
<proteinExistence type="predicted"/>
<dbReference type="Proteomes" id="UP000308530">
    <property type="component" value="Plasmid pPRADMK78_01"/>
</dbReference>
<evidence type="ECO:0000313" key="4">
    <source>
        <dbReference type="Proteomes" id="UP000308530"/>
    </source>
</evidence>
<evidence type="ECO:0000256" key="1">
    <source>
        <dbReference type="SAM" id="Phobius"/>
    </source>
</evidence>
<feature type="domain" description="TadE-like" evidence="2">
    <location>
        <begin position="20"/>
        <end position="62"/>
    </location>
</feature>
<keyword evidence="1" id="KW-0472">Membrane</keyword>
<organism evidence="3 4">
    <name type="scientific">Peteryoungia desertarenae</name>
    <dbReference type="NCBI Taxonomy" id="1813451"/>
    <lineage>
        <taxon>Bacteria</taxon>
        <taxon>Pseudomonadati</taxon>
        <taxon>Pseudomonadota</taxon>
        <taxon>Alphaproteobacteria</taxon>
        <taxon>Hyphomicrobiales</taxon>
        <taxon>Rhizobiaceae</taxon>
        <taxon>Peteryoungia</taxon>
    </lineage>
</organism>
<keyword evidence="1" id="KW-1133">Transmembrane helix</keyword>
<keyword evidence="1" id="KW-0812">Transmembrane</keyword>